<feature type="transmembrane region" description="Helical" evidence="1">
    <location>
        <begin position="49"/>
        <end position="67"/>
    </location>
</feature>
<dbReference type="EMBL" id="MPUH01000440">
    <property type="protein sequence ID" value="OMJ80071.1"/>
    <property type="molecule type" value="Genomic_DNA"/>
</dbReference>
<feature type="transmembrane region" description="Helical" evidence="1">
    <location>
        <begin position="119"/>
        <end position="137"/>
    </location>
</feature>
<dbReference type="OrthoDB" id="318960at2759"/>
<proteinExistence type="predicted"/>
<reference evidence="2 3" key="1">
    <citation type="submission" date="2016-11" db="EMBL/GenBank/DDBJ databases">
        <title>The macronuclear genome of Stentor coeruleus: a giant cell with tiny introns.</title>
        <authorList>
            <person name="Slabodnick M."/>
            <person name="Ruby J.G."/>
            <person name="Reiff S.B."/>
            <person name="Swart E.C."/>
            <person name="Gosai S."/>
            <person name="Prabakaran S."/>
            <person name="Witkowska E."/>
            <person name="Larue G.E."/>
            <person name="Fisher S."/>
            <person name="Freeman R.M."/>
            <person name="Gunawardena J."/>
            <person name="Chu W."/>
            <person name="Stover N.A."/>
            <person name="Gregory B.D."/>
            <person name="Nowacki M."/>
            <person name="Derisi J."/>
            <person name="Roy S.W."/>
            <person name="Marshall W.F."/>
            <person name="Sood P."/>
        </authorList>
    </citation>
    <scope>NUCLEOTIDE SEQUENCE [LARGE SCALE GENOMIC DNA]</scope>
    <source>
        <strain evidence="2">WM001</strain>
    </source>
</reference>
<gene>
    <name evidence="2" type="ORF">SteCoe_19761</name>
</gene>
<evidence type="ECO:0000313" key="2">
    <source>
        <dbReference type="EMBL" id="OMJ80071.1"/>
    </source>
</evidence>
<keyword evidence="1" id="KW-0812">Transmembrane</keyword>
<accession>A0A1R2BTQ0</accession>
<feature type="transmembrane region" description="Helical" evidence="1">
    <location>
        <begin position="7"/>
        <end position="29"/>
    </location>
</feature>
<comment type="caution">
    <text evidence="2">The sequence shown here is derived from an EMBL/GenBank/DDBJ whole genome shotgun (WGS) entry which is preliminary data.</text>
</comment>
<keyword evidence="1" id="KW-0472">Membrane</keyword>
<keyword evidence="1" id="KW-1133">Transmembrane helix</keyword>
<feature type="transmembrane region" description="Helical" evidence="1">
    <location>
        <begin position="149"/>
        <end position="168"/>
    </location>
</feature>
<sequence length="179" mass="21174">MHLVAELWVTWSWICFLPMSICSVFRYITQENFKVEPGKGYFVDEVFRWLLFPGLFHYICDTINLIINLQHMSWCSFGFLLHHIITLAGAKTTLTLKYYPWFMMAPFAAHTLLLVIPQYGFLNYIYLGFIICCFYGLRREPWKHIAVYQWEFTVSMSLVCGPLIVLWLNECDNSQDSLQ</sequence>
<dbReference type="AlphaFoldDB" id="A0A1R2BTQ0"/>
<protein>
    <recommendedName>
        <fullName evidence="4">TLC domain-containing protein</fullName>
    </recommendedName>
</protein>
<name>A0A1R2BTQ0_9CILI</name>
<keyword evidence="3" id="KW-1185">Reference proteome</keyword>
<organism evidence="2 3">
    <name type="scientific">Stentor coeruleus</name>
    <dbReference type="NCBI Taxonomy" id="5963"/>
    <lineage>
        <taxon>Eukaryota</taxon>
        <taxon>Sar</taxon>
        <taxon>Alveolata</taxon>
        <taxon>Ciliophora</taxon>
        <taxon>Postciliodesmatophora</taxon>
        <taxon>Heterotrichea</taxon>
        <taxon>Heterotrichida</taxon>
        <taxon>Stentoridae</taxon>
        <taxon>Stentor</taxon>
    </lineage>
</organism>
<evidence type="ECO:0000256" key="1">
    <source>
        <dbReference type="SAM" id="Phobius"/>
    </source>
</evidence>
<feature type="transmembrane region" description="Helical" evidence="1">
    <location>
        <begin position="79"/>
        <end position="99"/>
    </location>
</feature>
<evidence type="ECO:0000313" key="3">
    <source>
        <dbReference type="Proteomes" id="UP000187209"/>
    </source>
</evidence>
<evidence type="ECO:0008006" key="4">
    <source>
        <dbReference type="Google" id="ProtNLM"/>
    </source>
</evidence>
<dbReference type="Proteomes" id="UP000187209">
    <property type="component" value="Unassembled WGS sequence"/>
</dbReference>